<dbReference type="EMBL" id="MT141506">
    <property type="protein sequence ID" value="QJA63811.1"/>
    <property type="molecule type" value="Genomic_DNA"/>
</dbReference>
<evidence type="ECO:0000313" key="3">
    <source>
        <dbReference type="EMBL" id="QJH96279.1"/>
    </source>
</evidence>
<evidence type="ECO:0000313" key="1">
    <source>
        <dbReference type="EMBL" id="QJA63811.1"/>
    </source>
</evidence>
<protein>
    <submittedName>
        <fullName evidence="1">Uncharacterized protein</fullName>
    </submittedName>
</protein>
<reference evidence="1" key="1">
    <citation type="submission" date="2020-03" db="EMBL/GenBank/DDBJ databases">
        <title>The deep terrestrial virosphere.</title>
        <authorList>
            <person name="Holmfeldt K."/>
            <person name="Nilsson E."/>
            <person name="Simone D."/>
            <person name="Lopez-Fernandez M."/>
            <person name="Wu X."/>
            <person name="de Brujin I."/>
            <person name="Lundin D."/>
            <person name="Andersson A."/>
            <person name="Bertilsson S."/>
            <person name="Dopson M."/>
        </authorList>
    </citation>
    <scope>NUCLEOTIDE SEQUENCE</scope>
    <source>
        <strain evidence="2">MM415A01034</strain>
        <strain evidence="1">MM415B00576</strain>
        <strain evidence="3">TM448B00676</strain>
    </source>
</reference>
<name>A0A6M3J3T7_9ZZZZ</name>
<organism evidence="1">
    <name type="scientific">viral metagenome</name>
    <dbReference type="NCBI Taxonomy" id="1070528"/>
    <lineage>
        <taxon>unclassified sequences</taxon>
        <taxon>metagenomes</taxon>
        <taxon>organismal metagenomes</taxon>
    </lineage>
</organism>
<evidence type="ECO:0000313" key="2">
    <source>
        <dbReference type="EMBL" id="QJA78662.1"/>
    </source>
</evidence>
<gene>
    <name evidence="2" type="ORF">MM415A01034_0007</name>
    <name evidence="1" type="ORF">MM415B00576_0031</name>
    <name evidence="3" type="ORF">TM448B00676_0027</name>
</gene>
<dbReference type="EMBL" id="MT144645">
    <property type="protein sequence ID" value="QJH96279.1"/>
    <property type="molecule type" value="Genomic_DNA"/>
</dbReference>
<sequence>MSDGNTAEETGTIGECLYSNGNRIEIAKILFNMGKHDLLATILEDLLYHIQNMVDEYCVVKE</sequence>
<dbReference type="AlphaFoldDB" id="A0A6M3J3T7"/>
<dbReference type="EMBL" id="MT142347">
    <property type="protein sequence ID" value="QJA78662.1"/>
    <property type="molecule type" value="Genomic_DNA"/>
</dbReference>
<accession>A0A6M3J3T7</accession>
<proteinExistence type="predicted"/>